<gene>
    <name evidence="4" type="ORF">CB5_LOCUS485</name>
</gene>
<proteinExistence type="predicted"/>
<sequence length="255" mass="28237">MYARRHECNFIASSFFLYLLLSPTLSLSFLLLSTLAPSLSPYYSHPLPFRQQVATIARLLFGRTDNAIKNHWNSTLKSKYVPPAAVGIDSAAAAPDFGDDEALSPRSPKRASNVGPAVSAELCLSPGSPCGSDLSDSTHHTHPFTASPPRTARWRTCTARCRERKKKGKKERGMKLYQFLSKRPSQGPHRYLTNGRKCRTELESFLHKMDAQMDLANSNKQNWCFASLGRPEIGLGHPNLECCFVLDAAAISDPV</sequence>
<dbReference type="Gene3D" id="1.10.10.60">
    <property type="entry name" value="Homeodomain-like"/>
    <property type="match status" value="1"/>
</dbReference>
<name>A0A6V7NFT4_ANACO</name>
<evidence type="ECO:0000259" key="3">
    <source>
        <dbReference type="PROSITE" id="PS51294"/>
    </source>
</evidence>
<dbReference type="GO" id="GO:0003677">
    <property type="term" value="F:DNA binding"/>
    <property type="evidence" value="ECO:0007669"/>
    <property type="project" value="UniProtKB-KW"/>
</dbReference>
<reference evidence="4" key="1">
    <citation type="submission" date="2020-07" db="EMBL/GenBank/DDBJ databases">
        <authorList>
            <person name="Lin J."/>
        </authorList>
    </citation>
    <scope>NUCLEOTIDE SEQUENCE</scope>
</reference>
<keyword evidence="1" id="KW-0238">DNA-binding</keyword>
<feature type="region of interest" description="Disordered" evidence="2">
    <location>
        <begin position="132"/>
        <end position="151"/>
    </location>
</feature>
<dbReference type="PROSITE" id="PS51294">
    <property type="entry name" value="HTH_MYB"/>
    <property type="match status" value="1"/>
</dbReference>
<dbReference type="EMBL" id="LR862129">
    <property type="protein sequence ID" value="CAD1817274.1"/>
    <property type="molecule type" value="Genomic_DNA"/>
</dbReference>
<accession>A0A6V7NFT4</accession>
<protein>
    <recommendedName>
        <fullName evidence="3">HTH myb-type domain-containing protein</fullName>
    </recommendedName>
</protein>
<evidence type="ECO:0000256" key="2">
    <source>
        <dbReference type="SAM" id="MobiDB-lite"/>
    </source>
</evidence>
<evidence type="ECO:0000313" key="4">
    <source>
        <dbReference type="EMBL" id="CAD1817274.1"/>
    </source>
</evidence>
<dbReference type="InterPro" id="IPR001005">
    <property type="entry name" value="SANT/Myb"/>
</dbReference>
<dbReference type="AlphaFoldDB" id="A0A6V7NFT4"/>
<feature type="domain" description="HTH myb-type" evidence="3">
    <location>
        <begin position="54"/>
        <end position="80"/>
    </location>
</feature>
<dbReference type="InterPro" id="IPR017930">
    <property type="entry name" value="Myb_dom"/>
</dbReference>
<evidence type="ECO:0000256" key="1">
    <source>
        <dbReference type="ARBA" id="ARBA00023125"/>
    </source>
</evidence>
<organism evidence="4">
    <name type="scientific">Ananas comosus var. bracteatus</name>
    <name type="common">red pineapple</name>
    <dbReference type="NCBI Taxonomy" id="296719"/>
    <lineage>
        <taxon>Eukaryota</taxon>
        <taxon>Viridiplantae</taxon>
        <taxon>Streptophyta</taxon>
        <taxon>Embryophyta</taxon>
        <taxon>Tracheophyta</taxon>
        <taxon>Spermatophyta</taxon>
        <taxon>Magnoliopsida</taxon>
        <taxon>Liliopsida</taxon>
        <taxon>Poales</taxon>
        <taxon>Bromeliaceae</taxon>
        <taxon>Bromelioideae</taxon>
        <taxon>Ananas</taxon>
    </lineage>
</organism>
<dbReference type="CDD" id="cd00167">
    <property type="entry name" value="SANT"/>
    <property type="match status" value="1"/>
</dbReference>